<comment type="caution">
    <text evidence="2">The sequence shown here is derived from an EMBL/GenBank/DDBJ whole genome shotgun (WGS) entry which is preliminary data.</text>
</comment>
<dbReference type="SUPFAM" id="SSF54001">
    <property type="entry name" value="Cysteine proteinases"/>
    <property type="match status" value="1"/>
</dbReference>
<dbReference type="RefSeq" id="WP_135112434.1">
    <property type="nucleotide sequence ID" value="NZ_JADGLL010000002.1"/>
</dbReference>
<name>A0A4Y9G0R7_9MICO</name>
<dbReference type="Pfam" id="PF05257">
    <property type="entry name" value="CHAP"/>
    <property type="match status" value="1"/>
</dbReference>
<dbReference type="AlphaFoldDB" id="A0A4Y9G0R7"/>
<dbReference type="InterPro" id="IPR007921">
    <property type="entry name" value="CHAP_dom"/>
</dbReference>
<organism evidence="2 3">
    <name type="scientific">Microbacterium paludicola</name>
    <dbReference type="NCBI Taxonomy" id="300019"/>
    <lineage>
        <taxon>Bacteria</taxon>
        <taxon>Bacillati</taxon>
        <taxon>Actinomycetota</taxon>
        <taxon>Actinomycetes</taxon>
        <taxon>Micrococcales</taxon>
        <taxon>Microbacteriaceae</taxon>
        <taxon>Microbacterium</taxon>
    </lineage>
</organism>
<gene>
    <name evidence="2" type="ORF">E4U02_01415</name>
</gene>
<keyword evidence="3" id="KW-1185">Reference proteome</keyword>
<dbReference type="InterPro" id="IPR038765">
    <property type="entry name" value="Papain-like_cys_pep_sf"/>
</dbReference>
<accession>A0A4Y9G0R7</accession>
<evidence type="ECO:0000313" key="3">
    <source>
        <dbReference type="Proteomes" id="UP000298358"/>
    </source>
</evidence>
<dbReference type="EMBL" id="SPQB01000002">
    <property type="protein sequence ID" value="TFU34341.1"/>
    <property type="molecule type" value="Genomic_DNA"/>
</dbReference>
<proteinExistence type="predicted"/>
<evidence type="ECO:0000313" key="2">
    <source>
        <dbReference type="EMBL" id="TFU34341.1"/>
    </source>
</evidence>
<sequence length="364" mass="38095">MTIVDRRAGIRLPRALAALLATLALVVSSLVFVAPAQAITWGPKLCDGFAACAAKGYGNAGYQSVYKQSFWNMYGGHNCTNYVAYRMQKAGIPRFVRVGYGNAYQWGAEAKAAGLAVDKGTPRVGDVAWWDRAAIGGSGLGHVAYVEKVDVRAGTFTVSEDNYSSDFDWRVYRISEVSGFIRVAKPSLPASPIPTVSGSAVVGGTLTARPGTWAPTGVALTYRWLRNGAAISGATKSTYRVVTADAGTKVSVQVTGAKAGYTTTTRRSAAVSVPLLAMSAPVPTITGTLRVGSTLTANPGAWAPSGVVLTYQWLRAGQPIAGATARTYRLAAADKGKAISVRVTGKKANYATTARTSKATAAIR</sequence>
<dbReference type="Proteomes" id="UP000298358">
    <property type="component" value="Unassembled WGS sequence"/>
</dbReference>
<reference evidence="2 3" key="1">
    <citation type="submission" date="2019-03" db="EMBL/GenBank/DDBJ databases">
        <title>Diversity of the mouse oral microbiome.</title>
        <authorList>
            <person name="Joseph S."/>
            <person name="Aduse-Opoku J."/>
            <person name="Curtis M."/>
            <person name="Wade W."/>
            <person name="Hashim A."/>
        </authorList>
    </citation>
    <scope>NUCLEOTIDE SEQUENCE [LARGE SCALE GENOMIC DNA]</scope>
    <source>
        <strain evidence="2 3">P1012</strain>
    </source>
</reference>
<feature type="domain" description="Peptidase C51" evidence="1">
    <location>
        <begin position="54"/>
        <end position="182"/>
    </location>
</feature>
<dbReference type="Gene3D" id="3.90.1720.10">
    <property type="entry name" value="endopeptidase domain like (from Nostoc punctiforme)"/>
    <property type="match status" value="1"/>
</dbReference>
<evidence type="ECO:0000259" key="1">
    <source>
        <dbReference type="PROSITE" id="PS50911"/>
    </source>
</evidence>
<dbReference type="Gene3D" id="2.60.40.2700">
    <property type="match status" value="2"/>
</dbReference>
<dbReference type="PROSITE" id="PS50911">
    <property type="entry name" value="CHAP"/>
    <property type="match status" value="1"/>
</dbReference>
<protein>
    <submittedName>
        <fullName evidence="2">CHAP domain-containing protein</fullName>
    </submittedName>
</protein>
<dbReference type="OrthoDB" id="614750at2"/>